<evidence type="ECO:0000313" key="4">
    <source>
        <dbReference type="Proteomes" id="UP001140206"/>
    </source>
</evidence>
<gene>
    <name evidence="3" type="ORF">LUZ62_047398</name>
</gene>
<dbReference type="SUPFAM" id="SSF51735">
    <property type="entry name" value="NAD(P)-binding Rossmann-fold domains"/>
    <property type="match status" value="1"/>
</dbReference>
<dbReference type="AlphaFoldDB" id="A0AAV8FZ28"/>
<sequence length="166" mass="18123">MAGMWNIWKARCRLIFKEELAGFGVRAHTCTNEHNLKNLVDEWRSQNFLVTGTVCDVTSRTDREKLMEEVGVIFEGKLDILVNNVGGSGAKPAIEITAEDYSSSMTVNFEACFHLSQLAYPLLKASGRGNVISISSIAGIGGIPGFAHYGSAKGTSLQIWSSQYTD</sequence>
<dbReference type="InterPro" id="IPR036291">
    <property type="entry name" value="NAD(P)-bd_dom_sf"/>
</dbReference>
<accession>A0AAV8FZ28</accession>
<organism evidence="3 4">
    <name type="scientific">Rhynchospora pubera</name>
    <dbReference type="NCBI Taxonomy" id="906938"/>
    <lineage>
        <taxon>Eukaryota</taxon>
        <taxon>Viridiplantae</taxon>
        <taxon>Streptophyta</taxon>
        <taxon>Embryophyta</taxon>
        <taxon>Tracheophyta</taxon>
        <taxon>Spermatophyta</taxon>
        <taxon>Magnoliopsida</taxon>
        <taxon>Liliopsida</taxon>
        <taxon>Poales</taxon>
        <taxon>Cyperaceae</taxon>
        <taxon>Cyperoideae</taxon>
        <taxon>Rhynchosporeae</taxon>
        <taxon>Rhynchospora</taxon>
    </lineage>
</organism>
<comment type="caution">
    <text evidence="3">The sequence shown here is derived from an EMBL/GenBank/DDBJ whole genome shotgun (WGS) entry which is preliminary data.</text>
</comment>
<reference evidence="3" key="1">
    <citation type="submission" date="2022-08" db="EMBL/GenBank/DDBJ databases">
        <authorList>
            <person name="Marques A."/>
        </authorList>
    </citation>
    <scope>NUCLEOTIDE SEQUENCE</scope>
    <source>
        <strain evidence="3">RhyPub2mFocal</strain>
        <tissue evidence="3">Leaves</tissue>
    </source>
</reference>
<proteinExistence type="predicted"/>
<dbReference type="Pfam" id="PF00106">
    <property type="entry name" value="adh_short"/>
    <property type="match status" value="1"/>
</dbReference>
<dbReference type="Proteomes" id="UP001140206">
    <property type="component" value="Chromosome 2"/>
</dbReference>
<evidence type="ECO:0000256" key="2">
    <source>
        <dbReference type="ARBA" id="ARBA00023002"/>
    </source>
</evidence>
<keyword evidence="4" id="KW-1185">Reference proteome</keyword>
<keyword evidence="1" id="KW-0521">NADP</keyword>
<evidence type="ECO:0000313" key="3">
    <source>
        <dbReference type="EMBL" id="KAJ4796152.1"/>
    </source>
</evidence>
<dbReference type="InterPro" id="IPR045000">
    <property type="entry name" value="TR"/>
</dbReference>
<dbReference type="InterPro" id="IPR002347">
    <property type="entry name" value="SDR_fam"/>
</dbReference>
<dbReference type="PRINTS" id="PR00081">
    <property type="entry name" value="GDHRDH"/>
</dbReference>
<dbReference type="Gene3D" id="3.40.50.720">
    <property type="entry name" value="NAD(P)-binding Rossmann-like Domain"/>
    <property type="match status" value="1"/>
</dbReference>
<name>A0AAV8FZ28_9POAL</name>
<evidence type="ECO:0000256" key="1">
    <source>
        <dbReference type="ARBA" id="ARBA00022857"/>
    </source>
</evidence>
<dbReference type="GO" id="GO:0016491">
    <property type="term" value="F:oxidoreductase activity"/>
    <property type="evidence" value="ECO:0007669"/>
    <property type="project" value="UniProtKB-KW"/>
</dbReference>
<protein>
    <submittedName>
        <fullName evidence="3">Tropinone reductase</fullName>
    </submittedName>
</protein>
<dbReference type="PANTHER" id="PTHR42898:SF6">
    <property type="entry name" value="NADP-DEPENDENT MANNITOL DEHYDROGENASE"/>
    <property type="match status" value="1"/>
</dbReference>
<dbReference type="EMBL" id="JAMFTS010000002">
    <property type="protein sequence ID" value="KAJ4796152.1"/>
    <property type="molecule type" value="Genomic_DNA"/>
</dbReference>
<dbReference type="PANTHER" id="PTHR42898">
    <property type="entry name" value="TROPINONE REDUCTASE"/>
    <property type="match status" value="1"/>
</dbReference>
<keyword evidence="2" id="KW-0560">Oxidoreductase</keyword>